<dbReference type="Pfam" id="PF14413">
    <property type="entry name" value="Thg1C"/>
    <property type="match status" value="1"/>
</dbReference>
<evidence type="ECO:0000256" key="9">
    <source>
        <dbReference type="ARBA" id="ARBA00047281"/>
    </source>
</evidence>
<organism evidence="17 18">
    <name type="scientific">Oedothorax gibbosus</name>
    <dbReference type="NCBI Taxonomy" id="931172"/>
    <lineage>
        <taxon>Eukaryota</taxon>
        <taxon>Metazoa</taxon>
        <taxon>Ecdysozoa</taxon>
        <taxon>Arthropoda</taxon>
        <taxon>Chelicerata</taxon>
        <taxon>Arachnida</taxon>
        <taxon>Araneae</taxon>
        <taxon>Araneomorphae</taxon>
        <taxon>Entelegynae</taxon>
        <taxon>Araneoidea</taxon>
        <taxon>Linyphiidae</taxon>
        <taxon>Erigoninae</taxon>
        <taxon>Oedothorax</taxon>
    </lineage>
</organism>
<feature type="binding site" evidence="14">
    <location>
        <position position="76"/>
    </location>
    <ligand>
        <name>Mg(2+)</name>
        <dbReference type="ChEBI" id="CHEBI:18420"/>
        <label>1</label>
        <note>catalytic</note>
    </ligand>
</feature>
<keyword evidence="3 12" id="KW-0819">tRNA processing</keyword>
<evidence type="ECO:0000256" key="11">
    <source>
        <dbReference type="ARBA" id="ARBA00065710"/>
    </source>
</evidence>
<feature type="binding site" evidence="14">
    <location>
        <position position="30"/>
    </location>
    <ligand>
        <name>Mg(2+)</name>
        <dbReference type="ChEBI" id="CHEBI:18420"/>
        <label>1</label>
        <note>catalytic</note>
    </ligand>
</feature>
<evidence type="ECO:0000313" key="18">
    <source>
        <dbReference type="Proteomes" id="UP000827092"/>
    </source>
</evidence>
<keyword evidence="6 12" id="KW-0547">Nucleotide-binding</keyword>
<evidence type="ECO:0000256" key="10">
    <source>
        <dbReference type="ARBA" id="ARBA00058346"/>
    </source>
</evidence>
<comment type="cofactor">
    <cofactor evidence="14">
        <name>Mg(2+)</name>
        <dbReference type="ChEBI" id="CHEBI:18420"/>
    </cofactor>
    <text evidence="14">Binds 2 magnesium ions per subunit.</text>
</comment>
<feature type="binding site" evidence="14">
    <location>
        <position position="76"/>
    </location>
    <ligand>
        <name>Mg(2+)</name>
        <dbReference type="ChEBI" id="CHEBI:18420"/>
        <label>2</label>
        <note>catalytic</note>
    </ligand>
</feature>
<keyword evidence="4 12" id="KW-0548">Nucleotidyltransferase</keyword>
<keyword evidence="18" id="KW-1185">Reference proteome</keyword>
<keyword evidence="2 12" id="KW-0808">Transferase</keyword>
<accession>A0AAV6U1G3</accession>
<evidence type="ECO:0000256" key="7">
    <source>
        <dbReference type="ARBA" id="ARBA00022842"/>
    </source>
</evidence>
<keyword evidence="5 12" id="KW-0479">Metal-binding</keyword>
<evidence type="ECO:0000256" key="1">
    <source>
        <dbReference type="ARBA" id="ARBA00010113"/>
    </source>
</evidence>
<evidence type="ECO:0000256" key="13">
    <source>
        <dbReference type="PIRSR" id="PIRSR028980-1"/>
    </source>
</evidence>
<dbReference type="GO" id="GO:0005525">
    <property type="term" value="F:GTP binding"/>
    <property type="evidence" value="ECO:0007669"/>
    <property type="project" value="UniProtKB-UniRule"/>
</dbReference>
<comment type="catalytic activity">
    <reaction evidence="9 12">
        <text>a 5'-end ribonucleotide-tRNA(His) + GTP + ATP + H2O = a 5'-end phospho-guanosine-ribonucleotide-tRNA(His) + AMP + 2 diphosphate + H(+)</text>
        <dbReference type="Rhea" id="RHEA:54564"/>
        <dbReference type="Rhea" id="RHEA-COMP:14193"/>
        <dbReference type="Rhea" id="RHEA-COMP:14917"/>
        <dbReference type="ChEBI" id="CHEBI:15377"/>
        <dbReference type="ChEBI" id="CHEBI:15378"/>
        <dbReference type="ChEBI" id="CHEBI:30616"/>
        <dbReference type="ChEBI" id="CHEBI:33019"/>
        <dbReference type="ChEBI" id="CHEBI:37565"/>
        <dbReference type="ChEBI" id="CHEBI:138282"/>
        <dbReference type="ChEBI" id="CHEBI:141847"/>
        <dbReference type="ChEBI" id="CHEBI:456215"/>
        <dbReference type="EC" id="2.7.7.79"/>
    </reaction>
</comment>
<comment type="subunit">
    <text evidence="11">Homotetramer. Interacts with MFN1 and MFN2; functions as a guanyl-nucleotide exchange factor/GEF for MFN2 and also probably MFN1.</text>
</comment>
<dbReference type="Proteomes" id="UP000827092">
    <property type="component" value="Unassembled WGS sequence"/>
</dbReference>
<evidence type="ECO:0000256" key="4">
    <source>
        <dbReference type="ARBA" id="ARBA00022695"/>
    </source>
</evidence>
<dbReference type="GO" id="GO:0000287">
    <property type="term" value="F:magnesium ion binding"/>
    <property type="evidence" value="ECO:0007669"/>
    <property type="project" value="UniProtKB-UniRule"/>
</dbReference>
<evidence type="ECO:0000256" key="5">
    <source>
        <dbReference type="ARBA" id="ARBA00022723"/>
    </source>
</evidence>
<feature type="binding site" evidence="13">
    <location>
        <begin position="29"/>
        <end position="34"/>
    </location>
    <ligand>
        <name>GTP</name>
        <dbReference type="ChEBI" id="CHEBI:37565"/>
    </ligand>
</feature>
<comment type="caution">
    <text evidence="17">The sequence shown here is derived from an EMBL/GenBank/DDBJ whole genome shotgun (WGS) entry which is preliminary data.</text>
</comment>
<feature type="binding site" evidence="13">
    <location>
        <begin position="75"/>
        <end position="76"/>
    </location>
    <ligand>
        <name>GTP</name>
        <dbReference type="ChEBI" id="CHEBI:37565"/>
    </ligand>
</feature>
<feature type="domain" description="tRNAHis guanylyltransferase catalytic" evidence="15">
    <location>
        <begin position="6"/>
        <end position="135"/>
    </location>
</feature>
<dbReference type="GO" id="GO:0006400">
    <property type="term" value="P:tRNA modification"/>
    <property type="evidence" value="ECO:0007669"/>
    <property type="project" value="UniProtKB-UniRule"/>
</dbReference>
<gene>
    <name evidence="17" type="ORF">JTE90_026018</name>
</gene>
<dbReference type="PANTHER" id="PTHR12729">
    <property type="entry name" value="TRNA(HIS) GUANYLYLTRANSFERASE-RELATED"/>
    <property type="match status" value="1"/>
</dbReference>
<comment type="similarity">
    <text evidence="1 12">Belongs to the tRNA(His) guanylyltransferase family.</text>
</comment>
<dbReference type="AlphaFoldDB" id="A0AAV6U1G3"/>
<dbReference type="PANTHER" id="PTHR12729:SF6">
    <property type="entry name" value="TRNA(HIS) GUANYLYLTRANSFERASE-RELATED"/>
    <property type="match status" value="1"/>
</dbReference>
<comment type="function">
    <text evidence="10">Adds a GMP to the 5'-end of tRNA(His) after transcription and RNase P cleavage. This step is essential for proper recognition of the tRNA and for the fidelity of protein synthesis. Also functions as a guanyl-nucleotide exchange factor/GEF for the MFN1 and MFN2 mitofusins thereby regulating mitochondrial fusion. By regulating both mitochondrial dynamics and bioenergetic function, it contributes to cell survival following oxidative stress.</text>
</comment>
<evidence type="ECO:0000256" key="2">
    <source>
        <dbReference type="ARBA" id="ARBA00022679"/>
    </source>
</evidence>
<dbReference type="Pfam" id="PF04446">
    <property type="entry name" value="Thg1"/>
    <property type="match status" value="1"/>
</dbReference>
<evidence type="ECO:0000259" key="16">
    <source>
        <dbReference type="Pfam" id="PF14413"/>
    </source>
</evidence>
<feature type="domain" description="Thg1 C-terminal" evidence="16">
    <location>
        <begin position="138"/>
        <end position="220"/>
    </location>
</feature>
<evidence type="ECO:0000313" key="17">
    <source>
        <dbReference type="EMBL" id="KAG8178065.1"/>
    </source>
</evidence>
<proteinExistence type="inferred from homology"/>
<evidence type="ECO:0000259" key="15">
    <source>
        <dbReference type="Pfam" id="PF04446"/>
    </source>
</evidence>
<evidence type="ECO:0000256" key="6">
    <source>
        <dbReference type="ARBA" id="ARBA00022741"/>
    </source>
</evidence>
<keyword evidence="7 12" id="KW-0460">Magnesium</keyword>
<dbReference type="Gene3D" id="3.30.70.3000">
    <property type="match status" value="1"/>
</dbReference>
<dbReference type="InterPro" id="IPR038469">
    <property type="entry name" value="tRNAHis_GuaTrfase_Thg1_sf"/>
</dbReference>
<dbReference type="EMBL" id="JAFNEN010000719">
    <property type="protein sequence ID" value="KAG8178065.1"/>
    <property type="molecule type" value="Genomic_DNA"/>
</dbReference>
<evidence type="ECO:0000256" key="3">
    <source>
        <dbReference type="ARBA" id="ARBA00022694"/>
    </source>
</evidence>
<dbReference type="GO" id="GO:0008193">
    <property type="term" value="F:tRNA guanylyltransferase activity"/>
    <property type="evidence" value="ECO:0007669"/>
    <property type="project" value="UniProtKB-UniRule"/>
</dbReference>
<feature type="binding site" evidence="14">
    <location>
        <position position="29"/>
    </location>
    <ligand>
        <name>Mg(2+)</name>
        <dbReference type="ChEBI" id="CHEBI:18420"/>
        <label>2</label>
        <note>catalytic</note>
    </ligand>
</feature>
<dbReference type="InterPro" id="IPR024956">
    <property type="entry name" value="tRNAHis_GuaTrfase_cat"/>
</dbReference>
<dbReference type="FunFam" id="3.30.70.3000:FF:000001">
    <property type="entry name" value="tRNA(His) guanylyltransferase"/>
    <property type="match status" value="1"/>
</dbReference>
<name>A0AAV6U1G3_9ARAC</name>
<reference evidence="17 18" key="1">
    <citation type="journal article" date="2022" name="Nat. Ecol. Evol.">
        <title>A masculinizing supergene underlies an exaggerated male reproductive morph in a spider.</title>
        <authorList>
            <person name="Hendrickx F."/>
            <person name="De Corte Z."/>
            <person name="Sonet G."/>
            <person name="Van Belleghem S.M."/>
            <person name="Kostlbacher S."/>
            <person name="Vangestel C."/>
        </authorList>
    </citation>
    <scope>NUCLEOTIDE SEQUENCE [LARGE SCALE GENOMIC DNA]</scope>
    <source>
        <strain evidence="17">W744_W776</strain>
    </source>
</reference>
<sequence>MAKSSYEYVKTFEQTDVILPNTWIVVRVDGKNFHRLADTHQFIKPNDIRSLDLMNKAASVVMKEIHDIILSYGQSDEYSFVFERNTKLYRRRSSKILTNVCSLFTSSFVFHWKDFFPNCDLQYPPSFDGRVVTYPTNRNLRDYLSWRQADCHINNLYNTTFWALVQKGDVSRKDAEAQIRHTVSKEKNEILFSQFGINYNKEPEQFKKGTLIIRSQIHKNSVVLDSFIENDGLYISYCDLIGNALWDQNPHILIKD</sequence>
<dbReference type="EC" id="2.7.7.79" evidence="12"/>
<evidence type="ECO:0000256" key="12">
    <source>
        <dbReference type="PIRNR" id="PIRNR028980"/>
    </source>
</evidence>
<protein>
    <recommendedName>
        <fullName evidence="12">tRNA(His) guanylyltransferase</fullName>
        <ecNumber evidence="12">2.7.7.79</ecNumber>
    </recommendedName>
    <alternativeName>
        <fullName evidence="12">tRNA-histidine guanylyltransferase</fullName>
    </alternativeName>
</protein>
<dbReference type="InterPro" id="IPR007537">
    <property type="entry name" value="tRNAHis_GuaTrfase_Thg1"/>
</dbReference>
<dbReference type="PIRSF" id="PIRSF028980">
    <property type="entry name" value="tRNAHis_guanylyltransferase"/>
    <property type="match status" value="1"/>
</dbReference>
<evidence type="ECO:0000256" key="8">
    <source>
        <dbReference type="ARBA" id="ARBA00023134"/>
    </source>
</evidence>
<dbReference type="InterPro" id="IPR025845">
    <property type="entry name" value="Thg1_C_dom"/>
</dbReference>
<evidence type="ECO:0000256" key="14">
    <source>
        <dbReference type="PIRSR" id="PIRSR028980-2"/>
    </source>
</evidence>
<keyword evidence="8 12" id="KW-0342">GTP-binding</keyword>
<feature type="binding site" evidence="14">
    <location>
        <position position="29"/>
    </location>
    <ligand>
        <name>Mg(2+)</name>
        <dbReference type="ChEBI" id="CHEBI:18420"/>
        <label>1</label>
        <note>catalytic</note>
    </ligand>
</feature>